<feature type="compositionally biased region" description="Basic and acidic residues" evidence="1">
    <location>
        <begin position="1721"/>
        <end position="1730"/>
    </location>
</feature>
<proteinExistence type="predicted"/>
<feature type="region of interest" description="Disordered" evidence="1">
    <location>
        <begin position="1570"/>
        <end position="1732"/>
    </location>
</feature>
<protein>
    <submittedName>
        <fullName evidence="2">Uncharacterized protein</fullName>
    </submittedName>
</protein>
<feature type="compositionally biased region" description="Polar residues" evidence="1">
    <location>
        <begin position="1704"/>
        <end position="1719"/>
    </location>
</feature>
<name>A0A3N4IIQ1_ASCIM</name>
<feature type="compositionally biased region" description="Polar residues" evidence="1">
    <location>
        <begin position="1310"/>
        <end position="1321"/>
    </location>
</feature>
<feature type="compositionally biased region" description="Basic residues" evidence="1">
    <location>
        <begin position="340"/>
        <end position="350"/>
    </location>
</feature>
<feature type="compositionally biased region" description="Basic and acidic residues" evidence="1">
    <location>
        <begin position="2019"/>
        <end position="2029"/>
    </location>
</feature>
<accession>A0A3N4IIQ1</accession>
<feature type="region of interest" description="Disordered" evidence="1">
    <location>
        <begin position="745"/>
        <end position="976"/>
    </location>
</feature>
<feature type="compositionally biased region" description="Basic residues" evidence="1">
    <location>
        <begin position="269"/>
        <end position="280"/>
    </location>
</feature>
<sequence length="2029" mass="226369">MNKADLFKLMTSVEGGPGSDEDDDSLDEDDDADEHGNLKDFIRYSDSEEEEDVEMRDGSWETASDAEDAEELDGDEAVADSKGSGTIHDSGLGEEPATDRKQSGHSRSRSNGQGWKQVETSTSYPFPGSSQFSPTVQQLLQDEDRESQAQAQLSNRPTTDNRRNPNNSRSNATGPARKPNRPVATDVSSTNTQISATKPQQSDRFKGRSSAGSHQERPKDGSEPEEIPPPPTDPKVPARKSRKVSPQPKEESELDPEEEPELEVATPPRKSRAPAKKPRKATPEPEPEEPELEEPEPEVEEVAPPPPRRRAPAKKPRKAEPEPELEEPESEVEEVAPPPPRRRAPAKKTRKADPEPDEESADDVQEVDPPPIRPKAPVKNSRKAQQRPEPELEESEEEERPARKAAVAKPKTSKTSSARRPRADSVQFEDPPRSKKNNGKAAAIDISTPTPAPRQAKRAPAAKPATKAGRRRAATPDKSESEGQESPDEAPKPKGRKTAVKVKSTTKTQAVDDGYDTDDRIMQRGRRLPREPEPTPTPGPSQSQRKQAKVRTRKAPVPSSRAVYRGVGNRARSKTPAPTTSSRKAQPAKQKGRPARNSGNSDEDEESGSEDEDDRKKKPSIETILRAAEFAIRDELIGRKRIRGRHNRQVIRLWEVPRDAIRIAMGIKNRPELYRLHKFLKRILISRGVSLLKCWSKQDAALMRRVVDEILRKVKPHYPSWNAGVARMATMLYLQDTRRTIRKKMNNYETEPMEFDRAPPRKKKWATEFDDEEMEEEEMEEEGMEEDELGPDGDMDADDEEEDQDPQEEEETRPARGSGNSRRQKQAPPRPQKEREKSAEDPPATPPAPPAKKTQKVVKSSTQRRQRAATPELIESGSDEFPEPVQTNKKSVPVARQAVKANKEKPAMQPPKSRKAAPAPKTQAKKKTLAKKSPVQHEEDYADGHVPPSSPPVRPSGAQSTAKKRQTSNVNSSGPIVKKVKVEASTPVLPVRRHIPSPIAVLRVEYTTDPDQFESVASFTLTLFKRNSLRSFIISIQNAVEEHIFTFDGYFAYLPIGSDPTMAWRILGDFQDIVEMFIEHGKKRGVYLTFLTIRAMREKWFRRLNYEQFEFRSYRIAIKEEQDIDDSNPSTADACYTEAELERLTYIVVFDDNDMERAIHPFDNKGNKLKPRLQVYRIQLKNELRKEGGPDRDLDIESIMERDRQLQLHPVQHIPGSAKATPSRSVTRSVTRSVLHSTRATPQPPVSQPQRPAKDLFSGRKPITNALSGSAPLPKIECFMPAPSAPLTSDKIPPGRVPEAASSHDEGGLYSSNTPPVTRTPMTDSQIEAIMRKSKGKDNSSYQLGGSWYRGRNRKERDSSMLLTAREMKQRDEEARIRVAKIKAQEATDLANRKAQEAADLAMEIDRDDDPMSDAFEYRMAYPATQELPPMPGSEYEPPPTFASSQRPPKPISHDTAKGSDGWVDLDEFDGPNDTVNQKEEQEPEAAVKSGAHESDHEEDVPYEDEKSSTATRLDGTGADTDAEEEDVLDPSVVAAFKKSFAHVPGIAEIDVATLSSEDWDMLLAKVAKFKRKSAKRKRGQDEQGEAPEGSKRSVKRRPPAQDDNTVSRNSPEPAQSRTQPKAKPKFNPEDMKVPVPEDSDVENYASSGPVRIETPSPAPPIRRNATSLTVKRGNAKVPQEKQRSDPTSNAGSGSRAGRKPMSDVSTADRNSRGGSTRVSHPFEDGRFDENGYEVEAPAEIGWQLQLFRNIPYANDEVDIPDNDESAQQDQASHPMGQQAKPSVRQARRITRNGRPALVTPVPSDNGQWDEVAPLKSIPDARLDQTSSRAAARRSGGEPVTHQPPLASKNPSEKSAELNQPPEPHRIVTRSATRTNTKMEAFENAKQEEAKRLAALSFPTERQIYDLLGYPKLGNHWNNIQKEAKRHIQEKLRTADPKELIDFNWQQFAYLKTCHMPAPRSRKKRGEETPQPAAPVPPALEDTPPPATQASRRGQGKGGKGSQRKPHPQDPPQSTSDCIRVEPRPQKRS</sequence>
<keyword evidence="3" id="KW-1185">Reference proteome</keyword>
<feature type="compositionally biased region" description="Low complexity" evidence="1">
    <location>
        <begin position="1221"/>
        <end position="1239"/>
    </location>
</feature>
<feature type="compositionally biased region" description="Basic and acidic residues" evidence="1">
    <location>
        <begin position="34"/>
        <end position="46"/>
    </location>
</feature>
<feature type="compositionally biased region" description="Acidic residues" evidence="1">
    <location>
        <begin position="285"/>
        <end position="301"/>
    </location>
</feature>
<feature type="compositionally biased region" description="Basic residues" evidence="1">
    <location>
        <begin position="307"/>
        <end position="317"/>
    </location>
</feature>
<feature type="compositionally biased region" description="Low complexity" evidence="1">
    <location>
        <begin position="458"/>
        <end position="467"/>
    </location>
</feature>
<evidence type="ECO:0000256" key="1">
    <source>
        <dbReference type="SAM" id="MobiDB-lite"/>
    </source>
</evidence>
<feature type="compositionally biased region" description="Acidic residues" evidence="1">
    <location>
        <begin position="601"/>
        <end position="613"/>
    </location>
</feature>
<feature type="compositionally biased region" description="Acidic residues" evidence="1">
    <location>
        <begin position="19"/>
        <end position="33"/>
    </location>
</feature>
<feature type="compositionally biased region" description="Basic residues" evidence="1">
    <location>
        <begin position="1570"/>
        <end position="1579"/>
    </location>
</feature>
<feature type="region of interest" description="Disordered" evidence="1">
    <location>
        <begin position="1288"/>
        <end position="1321"/>
    </location>
</feature>
<dbReference type="PANTHER" id="PTHR48125:SF12">
    <property type="entry name" value="AT HOOK TRANSCRIPTION FACTOR FAMILY-RELATED"/>
    <property type="match status" value="1"/>
</dbReference>
<dbReference type="Proteomes" id="UP000275078">
    <property type="component" value="Unassembled WGS sequence"/>
</dbReference>
<evidence type="ECO:0000313" key="3">
    <source>
        <dbReference type="Proteomes" id="UP000275078"/>
    </source>
</evidence>
<dbReference type="PANTHER" id="PTHR48125">
    <property type="entry name" value="LP07818P1"/>
    <property type="match status" value="1"/>
</dbReference>
<organism evidence="2 3">
    <name type="scientific">Ascobolus immersus RN42</name>
    <dbReference type="NCBI Taxonomy" id="1160509"/>
    <lineage>
        <taxon>Eukaryota</taxon>
        <taxon>Fungi</taxon>
        <taxon>Dikarya</taxon>
        <taxon>Ascomycota</taxon>
        <taxon>Pezizomycotina</taxon>
        <taxon>Pezizomycetes</taxon>
        <taxon>Pezizales</taxon>
        <taxon>Ascobolaceae</taxon>
        <taxon>Ascobolus</taxon>
    </lineage>
</organism>
<feature type="compositionally biased region" description="Polar residues" evidence="1">
    <location>
        <begin position="957"/>
        <end position="974"/>
    </location>
</feature>
<feature type="compositionally biased region" description="Basic and acidic residues" evidence="1">
    <location>
        <begin position="831"/>
        <end position="840"/>
    </location>
</feature>
<evidence type="ECO:0000313" key="2">
    <source>
        <dbReference type="EMBL" id="RPA81524.1"/>
    </source>
</evidence>
<feature type="compositionally biased region" description="Pro residues" evidence="1">
    <location>
        <begin position="1972"/>
        <end position="1987"/>
    </location>
</feature>
<feature type="compositionally biased region" description="Polar residues" evidence="1">
    <location>
        <begin position="186"/>
        <end position="200"/>
    </location>
</feature>
<reference evidence="2 3" key="1">
    <citation type="journal article" date="2018" name="Nat. Ecol. Evol.">
        <title>Pezizomycetes genomes reveal the molecular basis of ectomycorrhizal truffle lifestyle.</title>
        <authorList>
            <person name="Murat C."/>
            <person name="Payen T."/>
            <person name="Noel B."/>
            <person name="Kuo A."/>
            <person name="Morin E."/>
            <person name="Chen J."/>
            <person name="Kohler A."/>
            <person name="Krizsan K."/>
            <person name="Balestrini R."/>
            <person name="Da Silva C."/>
            <person name="Montanini B."/>
            <person name="Hainaut M."/>
            <person name="Levati E."/>
            <person name="Barry K.W."/>
            <person name="Belfiori B."/>
            <person name="Cichocki N."/>
            <person name="Clum A."/>
            <person name="Dockter R.B."/>
            <person name="Fauchery L."/>
            <person name="Guy J."/>
            <person name="Iotti M."/>
            <person name="Le Tacon F."/>
            <person name="Lindquist E.A."/>
            <person name="Lipzen A."/>
            <person name="Malagnac F."/>
            <person name="Mello A."/>
            <person name="Molinier V."/>
            <person name="Miyauchi S."/>
            <person name="Poulain J."/>
            <person name="Riccioni C."/>
            <person name="Rubini A."/>
            <person name="Sitrit Y."/>
            <person name="Splivallo R."/>
            <person name="Traeger S."/>
            <person name="Wang M."/>
            <person name="Zifcakova L."/>
            <person name="Wipf D."/>
            <person name="Zambonelli A."/>
            <person name="Paolocci F."/>
            <person name="Nowrousian M."/>
            <person name="Ottonello S."/>
            <person name="Baldrian P."/>
            <person name="Spatafora J.W."/>
            <person name="Henrissat B."/>
            <person name="Nagy L.G."/>
            <person name="Aury J.M."/>
            <person name="Wincker P."/>
            <person name="Grigoriev I.V."/>
            <person name="Bonfante P."/>
            <person name="Martin F.M."/>
        </authorList>
    </citation>
    <scope>NUCLEOTIDE SEQUENCE [LARGE SCALE GENOMIC DNA]</scope>
    <source>
        <strain evidence="2 3">RN42</strain>
    </source>
</reference>
<feature type="compositionally biased region" description="Low complexity" evidence="1">
    <location>
        <begin position="501"/>
        <end position="511"/>
    </location>
</feature>
<feature type="compositionally biased region" description="Polar residues" evidence="1">
    <location>
        <begin position="1603"/>
        <end position="1620"/>
    </location>
</feature>
<feature type="region of interest" description="Disordered" evidence="1">
    <location>
        <begin position="1211"/>
        <end position="1260"/>
    </location>
</feature>
<feature type="region of interest" description="Disordered" evidence="1">
    <location>
        <begin position="1756"/>
        <end position="1875"/>
    </location>
</feature>
<dbReference type="EMBL" id="ML119679">
    <property type="protein sequence ID" value="RPA81524.1"/>
    <property type="molecule type" value="Genomic_DNA"/>
</dbReference>
<feature type="region of interest" description="Disordered" evidence="1">
    <location>
        <begin position="1424"/>
        <end position="1527"/>
    </location>
</feature>
<feature type="compositionally biased region" description="Acidic residues" evidence="1">
    <location>
        <begin position="322"/>
        <end position="334"/>
    </location>
</feature>
<feature type="region of interest" description="Disordered" evidence="1">
    <location>
        <begin position="1"/>
        <end position="620"/>
    </location>
</feature>
<feature type="compositionally biased region" description="Polar residues" evidence="1">
    <location>
        <begin position="109"/>
        <end position="140"/>
    </location>
</feature>
<feature type="compositionally biased region" description="Acidic residues" evidence="1">
    <location>
        <begin position="64"/>
        <end position="78"/>
    </location>
</feature>
<feature type="compositionally biased region" description="Acidic residues" evidence="1">
    <location>
        <begin position="768"/>
        <end position="811"/>
    </location>
</feature>
<feature type="region of interest" description="Disordered" evidence="1">
    <location>
        <begin position="1958"/>
        <end position="2029"/>
    </location>
</feature>
<feature type="compositionally biased region" description="Acidic residues" evidence="1">
    <location>
        <begin position="355"/>
        <end position="366"/>
    </location>
</feature>
<feature type="compositionally biased region" description="Pro residues" evidence="1">
    <location>
        <begin position="1429"/>
        <end position="1441"/>
    </location>
</feature>
<feature type="compositionally biased region" description="Low complexity" evidence="1">
    <location>
        <begin position="154"/>
        <end position="171"/>
    </location>
</feature>
<gene>
    <name evidence="2" type="ORF">BJ508DRAFT_326419</name>
</gene>
<feature type="compositionally biased region" description="Acidic residues" evidence="1">
    <location>
        <begin position="252"/>
        <end position="262"/>
    </location>
</feature>
<feature type="compositionally biased region" description="Acidic residues" evidence="1">
    <location>
        <begin position="1756"/>
        <end position="1767"/>
    </location>
</feature>
<feature type="compositionally biased region" description="Basic and acidic residues" evidence="1">
    <location>
        <begin position="517"/>
        <end position="533"/>
    </location>
</feature>